<feature type="transmembrane region" description="Helical" evidence="2">
    <location>
        <begin position="376"/>
        <end position="401"/>
    </location>
</feature>
<feature type="transmembrane region" description="Helical" evidence="2">
    <location>
        <begin position="274"/>
        <end position="293"/>
    </location>
</feature>
<feature type="domain" description="Acyltransferase 3" evidence="3">
    <location>
        <begin position="24"/>
        <end position="351"/>
    </location>
</feature>
<reference evidence="4" key="1">
    <citation type="journal article" date="2014" name="Int. J. Syst. Evol. Microbiol.">
        <title>Complete genome sequence of Corynebacterium casei LMG S-19264T (=DSM 44701T), isolated from a smear-ripened cheese.</title>
        <authorList>
            <consortium name="US DOE Joint Genome Institute (JGI-PGF)"/>
            <person name="Walter F."/>
            <person name="Albersmeier A."/>
            <person name="Kalinowski J."/>
            <person name="Ruckert C."/>
        </authorList>
    </citation>
    <scope>NUCLEOTIDE SEQUENCE</scope>
    <source>
        <strain evidence="4">CGMCC 1.12187</strain>
    </source>
</reference>
<feature type="transmembrane region" description="Helical" evidence="2">
    <location>
        <begin position="338"/>
        <end position="355"/>
    </location>
</feature>
<comment type="caution">
    <text evidence="4">The sequence shown here is derived from an EMBL/GenBank/DDBJ whole genome shotgun (WGS) entry which is preliminary data.</text>
</comment>
<feature type="region of interest" description="Disordered" evidence="1">
    <location>
        <begin position="1"/>
        <end position="21"/>
    </location>
</feature>
<dbReference type="InterPro" id="IPR002656">
    <property type="entry name" value="Acyl_transf_3_dom"/>
</dbReference>
<keyword evidence="2" id="KW-0472">Membrane</keyword>
<feature type="transmembrane region" description="Helical" evidence="2">
    <location>
        <begin position="92"/>
        <end position="111"/>
    </location>
</feature>
<dbReference type="GO" id="GO:0016020">
    <property type="term" value="C:membrane"/>
    <property type="evidence" value="ECO:0007669"/>
    <property type="project" value="TreeGrafter"/>
</dbReference>
<evidence type="ECO:0000313" key="4">
    <source>
        <dbReference type="EMBL" id="GGG63637.1"/>
    </source>
</evidence>
<feature type="transmembrane region" description="Helical" evidence="2">
    <location>
        <begin position="163"/>
        <end position="180"/>
    </location>
</feature>
<reference evidence="4" key="2">
    <citation type="submission" date="2020-09" db="EMBL/GenBank/DDBJ databases">
        <authorList>
            <person name="Sun Q."/>
            <person name="Zhou Y."/>
        </authorList>
    </citation>
    <scope>NUCLEOTIDE SEQUENCE</scope>
    <source>
        <strain evidence="4">CGMCC 1.12187</strain>
    </source>
</reference>
<dbReference type="InterPro" id="IPR050879">
    <property type="entry name" value="Acyltransferase_3"/>
</dbReference>
<dbReference type="RefSeq" id="WP_188538415.1">
    <property type="nucleotide sequence ID" value="NZ_BMEQ01000017.1"/>
</dbReference>
<evidence type="ECO:0000256" key="1">
    <source>
        <dbReference type="SAM" id="MobiDB-lite"/>
    </source>
</evidence>
<evidence type="ECO:0000313" key="5">
    <source>
        <dbReference type="Proteomes" id="UP000638848"/>
    </source>
</evidence>
<feature type="transmembrane region" description="Helical" evidence="2">
    <location>
        <begin position="246"/>
        <end position="268"/>
    </location>
</feature>
<dbReference type="GO" id="GO:0009103">
    <property type="term" value="P:lipopolysaccharide biosynthetic process"/>
    <property type="evidence" value="ECO:0007669"/>
    <property type="project" value="TreeGrafter"/>
</dbReference>
<keyword evidence="2" id="KW-0812">Transmembrane</keyword>
<dbReference type="Proteomes" id="UP000638848">
    <property type="component" value="Unassembled WGS sequence"/>
</dbReference>
<keyword evidence="5" id="KW-1185">Reference proteome</keyword>
<evidence type="ECO:0000259" key="3">
    <source>
        <dbReference type="Pfam" id="PF01757"/>
    </source>
</evidence>
<gene>
    <name evidence="4" type="ORF">GCM10011374_28860</name>
</gene>
<proteinExistence type="predicted"/>
<protein>
    <recommendedName>
        <fullName evidence="3">Acyltransferase 3 domain-containing protein</fullName>
    </recommendedName>
</protein>
<keyword evidence="2" id="KW-1133">Transmembrane helix</keyword>
<evidence type="ECO:0000256" key="2">
    <source>
        <dbReference type="SAM" id="Phobius"/>
    </source>
</evidence>
<feature type="transmembrane region" description="Helical" evidence="2">
    <location>
        <begin position="192"/>
        <end position="210"/>
    </location>
</feature>
<accession>A0A917H0N6</accession>
<dbReference type="Pfam" id="PF01757">
    <property type="entry name" value="Acyl_transf_3"/>
    <property type="match status" value="1"/>
</dbReference>
<sequence length="405" mass="43632">MTTPIPTDVRPPSRPGTGPAKRKDIQALRALAVLFVVLDHLWPSGLLSGGYVGVDLFFVVSGYLITGQLVRELRRTGTLDLKGFFARRARRLLPAAALVSVAATALVWFALPRENWTRTALEGLGGTLYGQNWLMALSTLPAFSPDGLPTPFQHFWSLSVEEQFYLVWPVLLLLAVRRARRAGAQDRGRRRVLTVVAVVTGASFLLGVAQTELSSQTAYFSTWTRVWEFGAGALVALGVGVPRRPAVARAVVALGWTTVLVCGVVYHGVEFPGVGALAPVLAAAAILAGGETVRRTGLEPLTDRRPVQWLGDVSYSVYLWHWPLVLVLPFVLGREPTGWDKVALIAVVLLLAGATRRWVELPGARWSWARARPARTLAVAVAVTTVSLSASLALGFAAGWAPVAA</sequence>
<dbReference type="EMBL" id="BMEQ01000017">
    <property type="protein sequence ID" value="GGG63637.1"/>
    <property type="molecule type" value="Genomic_DNA"/>
</dbReference>
<dbReference type="GO" id="GO:0016747">
    <property type="term" value="F:acyltransferase activity, transferring groups other than amino-acyl groups"/>
    <property type="evidence" value="ECO:0007669"/>
    <property type="project" value="InterPro"/>
</dbReference>
<organism evidence="4 5">
    <name type="scientific">Kocuria dechangensis</name>
    <dbReference type="NCBI Taxonomy" id="1176249"/>
    <lineage>
        <taxon>Bacteria</taxon>
        <taxon>Bacillati</taxon>
        <taxon>Actinomycetota</taxon>
        <taxon>Actinomycetes</taxon>
        <taxon>Micrococcales</taxon>
        <taxon>Micrococcaceae</taxon>
        <taxon>Kocuria</taxon>
    </lineage>
</organism>
<feature type="transmembrane region" description="Helical" evidence="2">
    <location>
        <begin position="222"/>
        <end position="239"/>
    </location>
</feature>
<feature type="transmembrane region" description="Helical" evidence="2">
    <location>
        <begin position="51"/>
        <end position="71"/>
    </location>
</feature>
<dbReference type="PANTHER" id="PTHR23028:SF53">
    <property type="entry name" value="ACYL_TRANSF_3 DOMAIN-CONTAINING PROTEIN"/>
    <property type="match status" value="1"/>
</dbReference>
<dbReference type="AlphaFoldDB" id="A0A917H0N6"/>
<feature type="transmembrane region" description="Helical" evidence="2">
    <location>
        <begin position="313"/>
        <end position="332"/>
    </location>
</feature>
<dbReference type="PANTHER" id="PTHR23028">
    <property type="entry name" value="ACETYLTRANSFERASE"/>
    <property type="match status" value="1"/>
</dbReference>
<name>A0A917H0N6_9MICC</name>